<name>A0ABR0EWG7_ZASCE</name>
<dbReference type="InterPro" id="IPR000182">
    <property type="entry name" value="GNAT_dom"/>
</dbReference>
<dbReference type="PANTHER" id="PTHR43792:SF16">
    <property type="entry name" value="N-ACETYLTRANSFERASE DOMAIN-CONTAINING PROTEIN"/>
    <property type="match status" value="1"/>
</dbReference>
<reference evidence="2 3" key="1">
    <citation type="journal article" date="2023" name="G3 (Bethesda)">
        <title>A chromosome-level genome assembly of Zasmidium syzygii isolated from banana leaves.</title>
        <authorList>
            <person name="van Westerhoven A.C."/>
            <person name="Mehrabi R."/>
            <person name="Talebi R."/>
            <person name="Steentjes M.B.F."/>
            <person name="Corcolon B."/>
            <person name="Chong P.A."/>
            <person name="Kema G.H.J."/>
            <person name="Seidl M.F."/>
        </authorList>
    </citation>
    <scope>NUCLEOTIDE SEQUENCE [LARGE SCALE GENOMIC DNA]</scope>
    <source>
        <strain evidence="2 3">P124</strain>
    </source>
</reference>
<keyword evidence="3" id="KW-1185">Reference proteome</keyword>
<dbReference type="Proteomes" id="UP001305779">
    <property type="component" value="Unassembled WGS sequence"/>
</dbReference>
<evidence type="ECO:0000313" key="3">
    <source>
        <dbReference type="Proteomes" id="UP001305779"/>
    </source>
</evidence>
<gene>
    <name evidence="2" type="ORF">PRZ48_003927</name>
</gene>
<accession>A0ABR0EWG7</accession>
<evidence type="ECO:0000259" key="1">
    <source>
        <dbReference type="Pfam" id="PF13302"/>
    </source>
</evidence>
<dbReference type="InterPro" id="IPR051531">
    <property type="entry name" value="N-acetyltransferase"/>
</dbReference>
<proteinExistence type="predicted"/>
<evidence type="ECO:0000313" key="2">
    <source>
        <dbReference type="EMBL" id="KAK4505962.1"/>
    </source>
</evidence>
<protein>
    <recommendedName>
        <fullName evidence="1">N-acetyltransferase domain-containing protein</fullName>
    </recommendedName>
</protein>
<dbReference type="SUPFAM" id="SSF55729">
    <property type="entry name" value="Acyl-CoA N-acyltransferases (Nat)"/>
    <property type="match status" value="1"/>
</dbReference>
<dbReference type="EMBL" id="JAXOVC010000002">
    <property type="protein sequence ID" value="KAK4505962.1"/>
    <property type="molecule type" value="Genomic_DNA"/>
</dbReference>
<dbReference type="Pfam" id="PF13302">
    <property type="entry name" value="Acetyltransf_3"/>
    <property type="match status" value="1"/>
</dbReference>
<dbReference type="Gene3D" id="3.40.630.30">
    <property type="match status" value="1"/>
</dbReference>
<comment type="caution">
    <text evidence="2">The sequence shown here is derived from an EMBL/GenBank/DDBJ whole genome shotgun (WGS) entry which is preliminary data.</text>
</comment>
<dbReference type="PANTHER" id="PTHR43792">
    <property type="entry name" value="GNAT FAMILY, PUTATIVE (AFU_ORTHOLOGUE AFUA_3G00765)-RELATED-RELATED"/>
    <property type="match status" value="1"/>
</dbReference>
<dbReference type="InterPro" id="IPR016181">
    <property type="entry name" value="Acyl_CoA_acyltransferase"/>
</dbReference>
<organism evidence="2 3">
    <name type="scientific">Zasmidium cellare</name>
    <name type="common">Wine cellar mold</name>
    <name type="synonym">Racodium cellare</name>
    <dbReference type="NCBI Taxonomy" id="395010"/>
    <lineage>
        <taxon>Eukaryota</taxon>
        <taxon>Fungi</taxon>
        <taxon>Dikarya</taxon>
        <taxon>Ascomycota</taxon>
        <taxon>Pezizomycotina</taxon>
        <taxon>Dothideomycetes</taxon>
        <taxon>Dothideomycetidae</taxon>
        <taxon>Mycosphaerellales</taxon>
        <taxon>Mycosphaerellaceae</taxon>
        <taxon>Zasmidium</taxon>
    </lineage>
</organism>
<sequence>MTLTKDYPTTLQTPRLTLRLADPDNLSDCQKIISVYNDPHSSIGGNARVGINTPADVQAKHTAHGPRQEFCTKAVAPKGLFHLTYLRKENGEDGDLIGFIGLSFRREMPYPDLGYALFQPFWGAGYAAEAGRAALAFWTETIGVKEVFCGALEGNERSLATAKRIGFVEVGGFDVEFGDPGAGGGG</sequence>
<feature type="domain" description="N-acetyltransferase" evidence="1">
    <location>
        <begin position="15"/>
        <end position="168"/>
    </location>
</feature>